<dbReference type="Proteomes" id="UP000019249">
    <property type="component" value="Unassembled WGS sequence"/>
</dbReference>
<dbReference type="InterPro" id="IPR010057">
    <property type="entry name" value="Transcription_activator_Rgg_C"/>
</dbReference>
<gene>
    <name evidence="2" type="ORF">MFLO_13715</name>
</gene>
<dbReference type="EMBL" id="AODF01000034">
    <property type="protein sequence ID" value="EUJ26933.1"/>
    <property type="molecule type" value="Genomic_DNA"/>
</dbReference>
<organism evidence="2 3">
    <name type="scientific">Listeria floridensis FSL S10-1187</name>
    <dbReference type="NCBI Taxonomy" id="1265817"/>
    <lineage>
        <taxon>Bacteria</taxon>
        <taxon>Bacillati</taxon>
        <taxon>Bacillota</taxon>
        <taxon>Bacilli</taxon>
        <taxon>Bacillales</taxon>
        <taxon>Listeriaceae</taxon>
        <taxon>Listeria</taxon>
    </lineage>
</organism>
<evidence type="ECO:0000259" key="1">
    <source>
        <dbReference type="Pfam" id="PF21259"/>
    </source>
</evidence>
<name>A0ABN0RCC7_9LIST</name>
<protein>
    <submittedName>
        <fullName evidence="2">Transcriptional regulator</fullName>
    </submittedName>
</protein>
<sequence>MIQPIWKELSNKDSWTYSELIIICNILYIFENEAIDPMAHRVFRELKKYEGYKAADHLRIRAIFNYCTLLRVHDRMAETRTLLVEGLALAMRKQDTFMMLEYRFRLAEIDAVQGKKEMVQLDEKVRLYLLGLLLIGAKKEVEDLQADWEKRTGRFIDLQKEVETLEGN</sequence>
<dbReference type="PANTHER" id="PTHR37038">
    <property type="entry name" value="TRANSCRIPTIONAL REGULATOR-RELATED"/>
    <property type="match status" value="1"/>
</dbReference>
<dbReference type="Pfam" id="PF21259">
    <property type="entry name" value="Rgg_C"/>
    <property type="match status" value="1"/>
</dbReference>
<dbReference type="RefSeq" id="WP_036098243.1">
    <property type="nucleotide sequence ID" value="NZ_AODF01000034.1"/>
</dbReference>
<accession>A0ABN0RCC7</accession>
<evidence type="ECO:0000313" key="3">
    <source>
        <dbReference type="Proteomes" id="UP000019249"/>
    </source>
</evidence>
<evidence type="ECO:0000313" key="2">
    <source>
        <dbReference type="EMBL" id="EUJ26933.1"/>
    </source>
</evidence>
<reference evidence="2 3" key="1">
    <citation type="journal article" date="2014" name="Int. J. Syst. Evol. Microbiol.">
        <title>Listeria floridensis sp. nov., Listeria aquatica sp. nov., Listeria cornellensis sp. nov., Listeria riparia sp. nov. and Listeria grandensis sp. nov., from agricultural and natural environments.</title>
        <authorList>
            <person name="den Bakker H.C."/>
            <person name="Warchocki S."/>
            <person name="Wright E.M."/>
            <person name="Allred A.F."/>
            <person name="Ahlstrom C."/>
            <person name="Manuel C.S."/>
            <person name="Stasiewicz M.J."/>
            <person name="Burrell A."/>
            <person name="Roof S."/>
            <person name="Strawn L."/>
            <person name="Fortes E.D."/>
            <person name="Nightingale K.K."/>
            <person name="Kephart D."/>
            <person name="Wiedmann M."/>
        </authorList>
    </citation>
    <scope>NUCLEOTIDE SEQUENCE [LARGE SCALE GENOMIC DNA]</scope>
    <source>
        <strain evidence="2 3">FSL S10-1187</strain>
    </source>
</reference>
<comment type="caution">
    <text evidence="2">The sequence shown here is derived from an EMBL/GenBank/DDBJ whole genome shotgun (WGS) entry which is preliminary data.</text>
</comment>
<feature type="domain" description="HTH-type transcriptional regulator Rgg C-terminal" evidence="1">
    <location>
        <begin position="13"/>
        <end position="105"/>
    </location>
</feature>
<proteinExistence type="predicted"/>
<dbReference type="InterPro" id="IPR053163">
    <property type="entry name" value="HTH-type_regulator_Rgg"/>
</dbReference>
<keyword evidence="3" id="KW-1185">Reference proteome</keyword>